<sequence length="43" mass="4919">MLLVLGIGLVWFFNSEFMDIDSCLDSGGRWSDDKTCEFEALTR</sequence>
<gene>
    <name evidence="1" type="ORF">ABN401_12445</name>
</gene>
<comment type="caution">
    <text evidence="1">The sequence shown here is derived from an EMBL/GenBank/DDBJ whole genome shotgun (WGS) entry which is preliminary data.</text>
</comment>
<proteinExistence type="predicted"/>
<dbReference type="RefSeq" id="WP_349685176.1">
    <property type="nucleotide sequence ID" value="NZ_JBEGDD010000010.1"/>
</dbReference>
<evidence type="ECO:0000313" key="1">
    <source>
        <dbReference type="EMBL" id="MEQ7156024.1"/>
    </source>
</evidence>
<dbReference type="Proteomes" id="UP001445732">
    <property type="component" value="Unassembled WGS sequence"/>
</dbReference>
<accession>A0ABV1NQX1</accession>
<reference evidence="1 2" key="1">
    <citation type="submission" date="2024-06" db="EMBL/GenBank/DDBJ databases">
        <title>Brevundimonas sp. C11.</title>
        <authorList>
            <person name="Maltman C."/>
        </authorList>
    </citation>
    <scope>NUCLEOTIDE SEQUENCE [LARGE SCALE GENOMIC DNA]</scope>
    <source>
        <strain evidence="1 2">C11</strain>
    </source>
</reference>
<protein>
    <submittedName>
        <fullName evidence="1">Uncharacterized protein</fullName>
    </submittedName>
</protein>
<keyword evidence="2" id="KW-1185">Reference proteome</keyword>
<organism evidence="1 2">
    <name type="scientific">Brevundimonas aurifodinae</name>
    <dbReference type="NCBI Taxonomy" id="1508312"/>
    <lineage>
        <taxon>Bacteria</taxon>
        <taxon>Pseudomonadati</taxon>
        <taxon>Pseudomonadota</taxon>
        <taxon>Alphaproteobacteria</taxon>
        <taxon>Caulobacterales</taxon>
        <taxon>Caulobacteraceae</taxon>
        <taxon>Brevundimonas</taxon>
    </lineage>
</organism>
<name>A0ABV1NQX1_9CAUL</name>
<evidence type="ECO:0000313" key="2">
    <source>
        <dbReference type="Proteomes" id="UP001445732"/>
    </source>
</evidence>
<dbReference type="EMBL" id="JBEGDD010000010">
    <property type="protein sequence ID" value="MEQ7156024.1"/>
    <property type="molecule type" value="Genomic_DNA"/>
</dbReference>